<sequence>MGCNGVGGNRRGKKYIDGGLTHNLPVYPFSGSTIFVSPFSGCQHICPKDENRYSFFVDLSGHRFKLNGQNVRRGLHGFLSPSEDTFMKYYEVGVKDTTEFLKENDCYQRLLKLMKMKIRIMTCPRRMKCRGRVPNLLHGMMRQGADEAPQLDSQGVYDTIGLQLSV</sequence>
<protein>
    <recommendedName>
        <fullName evidence="3">PNPLA domain-containing protein</fullName>
    </recommendedName>
</protein>
<dbReference type="GO" id="GO:0005737">
    <property type="term" value="C:cytoplasm"/>
    <property type="evidence" value="ECO:0007669"/>
    <property type="project" value="TreeGrafter"/>
</dbReference>
<dbReference type="InterPro" id="IPR033562">
    <property type="entry name" value="PLPL"/>
</dbReference>
<dbReference type="STRING" id="307972.A0A2G8L3H3"/>
<dbReference type="AlphaFoldDB" id="A0A2G8L3H3"/>
<dbReference type="OrthoDB" id="197155at2759"/>
<dbReference type="GO" id="GO:0004806">
    <property type="term" value="F:triacylglycerol lipase activity"/>
    <property type="evidence" value="ECO:0007669"/>
    <property type="project" value="TreeGrafter"/>
</dbReference>
<dbReference type="SUPFAM" id="SSF52151">
    <property type="entry name" value="FabD/lysophospholipase-like"/>
    <property type="match status" value="1"/>
</dbReference>
<accession>A0A2G8L3H3</accession>
<dbReference type="GO" id="GO:0055088">
    <property type="term" value="P:lipid homeostasis"/>
    <property type="evidence" value="ECO:0007669"/>
    <property type="project" value="TreeGrafter"/>
</dbReference>
<evidence type="ECO:0000313" key="1">
    <source>
        <dbReference type="EMBL" id="PIK54813.1"/>
    </source>
</evidence>
<dbReference type="PANTHER" id="PTHR12406:SF7">
    <property type="entry name" value="PATATIN-LIKE PHOSPHOLIPASE DOMAIN-CONTAINING PROTEIN 4"/>
    <property type="match status" value="1"/>
</dbReference>
<evidence type="ECO:0008006" key="3">
    <source>
        <dbReference type="Google" id="ProtNLM"/>
    </source>
</evidence>
<reference evidence="1 2" key="1">
    <citation type="journal article" date="2017" name="PLoS Biol.">
        <title>The sea cucumber genome provides insights into morphological evolution and visceral regeneration.</title>
        <authorList>
            <person name="Zhang X."/>
            <person name="Sun L."/>
            <person name="Yuan J."/>
            <person name="Sun Y."/>
            <person name="Gao Y."/>
            <person name="Zhang L."/>
            <person name="Li S."/>
            <person name="Dai H."/>
            <person name="Hamel J.F."/>
            <person name="Liu C."/>
            <person name="Yu Y."/>
            <person name="Liu S."/>
            <person name="Lin W."/>
            <person name="Guo K."/>
            <person name="Jin S."/>
            <person name="Xu P."/>
            <person name="Storey K.B."/>
            <person name="Huan P."/>
            <person name="Zhang T."/>
            <person name="Zhou Y."/>
            <person name="Zhang J."/>
            <person name="Lin C."/>
            <person name="Li X."/>
            <person name="Xing L."/>
            <person name="Huo D."/>
            <person name="Sun M."/>
            <person name="Wang L."/>
            <person name="Mercier A."/>
            <person name="Li F."/>
            <person name="Yang H."/>
            <person name="Xiang J."/>
        </authorList>
    </citation>
    <scope>NUCLEOTIDE SEQUENCE [LARGE SCALE GENOMIC DNA]</scope>
    <source>
        <strain evidence="1">Shaxun</strain>
        <tissue evidence="1">Muscle</tissue>
    </source>
</reference>
<gene>
    <name evidence="1" type="ORF">BSL78_08335</name>
</gene>
<organism evidence="1 2">
    <name type="scientific">Stichopus japonicus</name>
    <name type="common">Sea cucumber</name>
    <dbReference type="NCBI Taxonomy" id="307972"/>
    <lineage>
        <taxon>Eukaryota</taxon>
        <taxon>Metazoa</taxon>
        <taxon>Echinodermata</taxon>
        <taxon>Eleutherozoa</taxon>
        <taxon>Echinozoa</taxon>
        <taxon>Holothuroidea</taxon>
        <taxon>Aspidochirotacea</taxon>
        <taxon>Aspidochirotida</taxon>
        <taxon>Stichopodidae</taxon>
        <taxon>Apostichopus</taxon>
    </lineage>
</organism>
<dbReference type="GO" id="GO:0019433">
    <property type="term" value="P:triglyceride catabolic process"/>
    <property type="evidence" value="ECO:0007669"/>
    <property type="project" value="TreeGrafter"/>
</dbReference>
<dbReference type="InterPro" id="IPR016035">
    <property type="entry name" value="Acyl_Trfase/lysoPLipase"/>
</dbReference>
<dbReference type="EMBL" id="MRZV01000234">
    <property type="protein sequence ID" value="PIK54813.1"/>
    <property type="molecule type" value="Genomic_DNA"/>
</dbReference>
<dbReference type="PANTHER" id="PTHR12406">
    <property type="entry name" value="CALCIUM-INDEPENDENT PHOSPHOLIPASE A2 IPLA2 -RELATED"/>
    <property type="match status" value="1"/>
</dbReference>
<proteinExistence type="predicted"/>
<comment type="caution">
    <text evidence="1">The sequence shown here is derived from an EMBL/GenBank/DDBJ whole genome shotgun (WGS) entry which is preliminary data.</text>
</comment>
<dbReference type="GO" id="GO:0005811">
    <property type="term" value="C:lipid droplet"/>
    <property type="evidence" value="ECO:0007669"/>
    <property type="project" value="TreeGrafter"/>
</dbReference>
<name>A0A2G8L3H3_STIJA</name>
<evidence type="ECO:0000313" key="2">
    <source>
        <dbReference type="Proteomes" id="UP000230750"/>
    </source>
</evidence>
<dbReference type="Proteomes" id="UP000230750">
    <property type="component" value="Unassembled WGS sequence"/>
</dbReference>
<keyword evidence="2" id="KW-1185">Reference proteome</keyword>
<dbReference type="GO" id="GO:0016020">
    <property type="term" value="C:membrane"/>
    <property type="evidence" value="ECO:0007669"/>
    <property type="project" value="TreeGrafter"/>
</dbReference>